<evidence type="ECO:0000256" key="6">
    <source>
        <dbReference type="SAM" id="Phobius"/>
    </source>
</evidence>
<proteinExistence type="predicted"/>
<feature type="chain" id="PRO_5004208778" description="Kelch repeat-containing protein" evidence="7">
    <location>
        <begin position="26"/>
        <end position="609"/>
    </location>
</feature>
<dbReference type="RefSeq" id="XP_001224164.1">
    <property type="nucleotide sequence ID" value="XM_001224163.1"/>
</dbReference>
<feature type="region of interest" description="Disordered" evidence="5">
    <location>
        <begin position="501"/>
        <end position="609"/>
    </location>
</feature>
<reference evidence="8" key="2">
    <citation type="submission" date="2006-02" db="EMBL/GenBank/DDBJ databases">
        <title>Annotation of the Chaetomium globosum CBS 148.51 Genome.</title>
        <authorList>
            <consortium name="The Broad Institute Genome Sequencing Platform"/>
            <person name="Birren B."/>
            <person name="Lander E."/>
            <person name="Galagan J."/>
            <person name="Devon K."/>
            <person name="Nusbaum C."/>
            <person name="Ma L.-J."/>
            <person name="Jaffe D."/>
            <person name="Butler J."/>
            <person name="Alvarez P."/>
            <person name="Gnerre S."/>
            <person name="Grabherr M."/>
            <person name="Kleber M."/>
            <person name="Mauceli E."/>
            <person name="Brockman W."/>
            <person name="Rounsley S."/>
            <person name="Young S."/>
            <person name="LaButti K."/>
            <person name="Pushparaj V."/>
            <person name="DeCaprio D."/>
            <person name="Crawford M."/>
            <person name="Koehrsen M."/>
            <person name="Engels R."/>
            <person name="Montgomery P."/>
            <person name="Pearson M."/>
            <person name="Howarth C."/>
            <person name="Kodira C."/>
            <person name="Yandava C."/>
            <person name="Zeng Q."/>
            <person name="Alvarado L."/>
            <person name="Oleary S."/>
            <person name="Untereiner W."/>
        </authorList>
    </citation>
    <scope>NUCLEOTIDE SEQUENCE</scope>
    <source>
        <strain evidence="8">CBS 148.51</strain>
    </source>
</reference>
<evidence type="ECO:0000256" key="5">
    <source>
        <dbReference type="SAM" id="MobiDB-lite"/>
    </source>
</evidence>
<dbReference type="eggNOG" id="ENOG502SMKA">
    <property type="taxonomic scope" value="Eukaryota"/>
</dbReference>
<feature type="compositionally biased region" description="Low complexity" evidence="5">
    <location>
        <begin position="502"/>
        <end position="518"/>
    </location>
</feature>
<reference evidence="8" key="1">
    <citation type="submission" date="2005-03" db="EMBL/GenBank/DDBJ databases">
        <authorList>
            <person name="Giovannoni S.J."/>
            <person name="Cho J.-C."/>
            <person name="Ferriera S."/>
            <person name="Johnson J."/>
            <person name="Kravitz S."/>
            <person name="Halpern A."/>
            <person name="Remington K."/>
            <person name="Beeson K."/>
            <person name="Tran B."/>
            <person name="Rogers Y.-H."/>
            <person name="Friedman R."/>
            <person name="Venter J.C."/>
        </authorList>
    </citation>
    <scope>NUCLEOTIDE SEQUENCE</scope>
    <source>
        <strain evidence="8">CBS 148.51</strain>
    </source>
</reference>
<dbReference type="Proteomes" id="UP000001056">
    <property type="component" value="Unassembled WGS sequence"/>
</dbReference>
<evidence type="ECO:0000313" key="9">
    <source>
        <dbReference type="Proteomes" id="UP000001056"/>
    </source>
</evidence>
<evidence type="ECO:0000313" key="8">
    <source>
        <dbReference type="EMBL" id="EAQ88331.1"/>
    </source>
</evidence>
<keyword evidence="2 6" id="KW-0812">Transmembrane</keyword>
<evidence type="ECO:0000256" key="7">
    <source>
        <dbReference type="SAM" id="SignalP"/>
    </source>
</evidence>
<accession>Q2GZU6</accession>
<dbReference type="AlphaFoldDB" id="Q2GZU6"/>
<sequence length="609" mass="64722">MPQGQRTSTLKLLAFLGLGCTLGAAFPDVPDPDNFLRRAWAASTVLGDYVYIEGGEINQIVDGESRGSGLNSTLSIDMSQSWKSLDVTIRTIPKPGPAKTNVGLWTDTAAGAFYSWGGRWPGGKNITKSALWKFTADGKGGGSWAVEDPGNPTLFNGMHQTEYGTFVNTDSMGFVIGGATHAWTEKDHSTADPIPGMVSFDMKSKIWQNGTINFSPYGSGVLNKGAAAYLPSIGPDGLIITFGGYAPPVDSDLNKSDGSPLDLRNLTLFNPETKKTYWQTATGTVPPTPRGQFCTVVFPTSDGGYDIFLFGGINGRDQFNYGDAYILSMPGFVWTKLSDPPGGARVGASCVRVGKRQVLSIGGVKGAASEADPAPQGLLLFDMSTLEWKDSYDADAPAYERSKTIQDLYSDNALDKVDWSSDEIQKLFVAASASATATNTDAAGNPLPTGAPGSSSTSDPNPDTSSSSTPVGAIVGGVVGGIAGLAAIAVAAWFILRRRKQQQQQATQPPTSQNPTQPSELDPNPHQHPHQHPHHHHGQYQHASELDPNSPYSYYTATPNMSNPMGGYYGYKEKDGSEGPPPVELGNHARPSELGVGANHFELDSTPVR</sequence>
<keyword evidence="9" id="KW-1185">Reference proteome</keyword>
<keyword evidence="7" id="KW-0732">Signal</keyword>
<dbReference type="OrthoDB" id="540004at2759"/>
<protein>
    <recommendedName>
        <fullName evidence="10">Kelch repeat-containing protein</fullName>
    </recommendedName>
</protein>
<feature type="signal peptide" evidence="7">
    <location>
        <begin position="1"/>
        <end position="25"/>
    </location>
</feature>
<dbReference type="GO" id="GO:0071944">
    <property type="term" value="C:cell periphery"/>
    <property type="evidence" value="ECO:0007669"/>
    <property type="project" value="UniProtKB-ARBA"/>
</dbReference>
<dbReference type="OMA" id="CYTMPAF"/>
<dbReference type="InParanoid" id="Q2GZU6"/>
<dbReference type="GO" id="GO:0016020">
    <property type="term" value="C:membrane"/>
    <property type="evidence" value="ECO:0007669"/>
    <property type="project" value="UniProtKB-SubCell"/>
</dbReference>
<evidence type="ECO:0008006" key="10">
    <source>
        <dbReference type="Google" id="ProtNLM"/>
    </source>
</evidence>
<feature type="compositionally biased region" description="Polar residues" evidence="5">
    <location>
        <begin position="550"/>
        <end position="563"/>
    </location>
</feature>
<feature type="region of interest" description="Disordered" evidence="5">
    <location>
        <begin position="439"/>
        <end position="469"/>
    </location>
</feature>
<keyword evidence="3 6" id="KW-1133">Transmembrane helix</keyword>
<dbReference type="Gene3D" id="2.120.10.80">
    <property type="entry name" value="Kelch-type beta propeller"/>
    <property type="match status" value="1"/>
</dbReference>
<evidence type="ECO:0000256" key="3">
    <source>
        <dbReference type="ARBA" id="ARBA00022989"/>
    </source>
</evidence>
<comment type="subcellular location">
    <subcellularLocation>
        <location evidence="1">Membrane</location>
        <topology evidence="1">Single-pass membrane protein</topology>
    </subcellularLocation>
</comment>
<dbReference type="EMBL" id="CH408032">
    <property type="protein sequence ID" value="EAQ88331.1"/>
    <property type="molecule type" value="Genomic_DNA"/>
</dbReference>
<evidence type="ECO:0000256" key="4">
    <source>
        <dbReference type="ARBA" id="ARBA00023136"/>
    </source>
</evidence>
<dbReference type="InterPro" id="IPR051694">
    <property type="entry name" value="Immunoregulatory_rcpt-like"/>
</dbReference>
<dbReference type="PANTHER" id="PTHR15549:SF27">
    <property type="entry name" value="CHITIN-BINDING TYPE-1 DOMAIN-CONTAINING PROTEIN"/>
    <property type="match status" value="1"/>
</dbReference>
<dbReference type="SUPFAM" id="SSF117281">
    <property type="entry name" value="Kelch motif"/>
    <property type="match status" value="1"/>
</dbReference>
<name>Q2GZU6_CHAGB</name>
<feature type="compositionally biased region" description="Basic residues" evidence="5">
    <location>
        <begin position="527"/>
        <end position="539"/>
    </location>
</feature>
<dbReference type="InterPro" id="IPR015915">
    <property type="entry name" value="Kelch-typ_b-propeller"/>
</dbReference>
<evidence type="ECO:0000256" key="1">
    <source>
        <dbReference type="ARBA" id="ARBA00004167"/>
    </source>
</evidence>
<feature type="compositionally biased region" description="Low complexity" evidence="5">
    <location>
        <begin position="454"/>
        <end position="469"/>
    </location>
</feature>
<dbReference type="PANTHER" id="PTHR15549">
    <property type="entry name" value="PAIRED IMMUNOGLOBULIN-LIKE TYPE 2 RECEPTOR"/>
    <property type="match status" value="1"/>
</dbReference>
<evidence type="ECO:0000256" key="2">
    <source>
        <dbReference type="ARBA" id="ARBA00022692"/>
    </source>
</evidence>
<dbReference type="GeneID" id="4392762"/>
<keyword evidence="4 6" id="KW-0472">Membrane</keyword>
<dbReference type="HOGENOM" id="CLU_012508_3_1_1"/>
<organism evidence="8 9">
    <name type="scientific">Chaetomium globosum (strain ATCC 6205 / CBS 148.51 / DSM 1962 / NBRC 6347 / NRRL 1970)</name>
    <name type="common">Soil fungus</name>
    <dbReference type="NCBI Taxonomy" id="306901"/>
    <lineage>
        <taxon>Eukaryota</taxon>
        <taxon>Fungi</taxon>
        <taxon>Dikarya</taxon>
        <taxon>Ascomycota</taxon>
        <taxon>Pezizomycotina</taxon>
        <taxon>Sordariomycetes</taxon>
        <taxon>Sordariomycetidae</taxon>
        <taxon>Sordariales</taxon>
        <taxon>Chaetomiaceae</taxon>
        <taxon>Chaetomium</taxon>
    </lineage>
</organism>
<feature type="transmembrane region" description="Helical" evidence="6">
    <location>
        <begin position="471"/>
        <end position="496"/>
    </location>
</feature>
<dbReference type="VEuPathDB" id="FungiDB:CHGG_04950"/>
<gene>
    <name evidence="8" type="ORF">CHGG_04950</name>
</gene>